<sequence>MNLRTDFPESILFKRRVEVFKTNVAAPQQADALAQLLSRQFGLYRVNFDLDDCDNVLRVEGSQINPDRIMSVLHAVGYECDLL</sequence>
<dbReference type="EMBL" id="WELI01000001">
    <property type="protein sequence ID" value="KAB7732660.1"/>
    <property type="molecule type" value="Genomic_DNA"/>
</dbReference>
<dbReference type="AlphaFoldDB" id="A0A7J5U687"/>
<accession>A0A7J5U687</accession>
<evidence type="ECO:0000313" key="2">
    <source>
        <dbReference type="Proteomes" id="UP000488299"/>
    </source>
</evidence>
<proteinExistence type="predicted"/>
<reference evidence="1 2" key="1">
    <citation type="submission" date="2019-10" db="EMBL/GenBank/DDBJ databases">
        <title>Rudanella paleaurantiibacter sp. nov., isolated from sludge.</title>
        <authorList>
            <person name="Xu S.Q."/>
        </authorList>
    </citation>
    <scope>NUCLEOTIDE SEQUENCE [LARGE SCALE GENOMIC DNA]</scope>
    <source>
        <strain evidence="1 2">HX-22-17</strain>
    </source>
</reference>
<evidence type="ECO:0008006" key="3">
    <source>
        <dbReference type="Google" id="ProtNLM"/>
    </source>
</evidence>
<keyword evidence="2" id="KW-1185">Reference proteome</keyword>
<organism evidence="1 2">
    <name type="scientific">Rudanella paleaurantiibacter</name>
    <dbReference type="NCBI Taxonomy" id="2614655"/>
    <lineage>
        <taxon>Bacteria</taxon>
        <taxon>Pseudomonadati</taxon>
        <taxon>Bacteroidota</taxon>
        <taxon>Cytophagia</taxon>
        <taxon>Cytophagales</taxon>
        <taxon>Cytophagaceae</taxon>
        <taxon>Rudanella</taxon>
    </lineage>
</organism>
<protein>
    <recommendedName>
        <fullName evidence="3">HMA domain-containing protein</fullName>
    </recommendedName>
</protein>
<dbReference type="RefSeq" id="WP_019987865.1">
    <property type="nucleotide sequence ID" value="NZ_WELI01000001.1"/>
</dbReference>
<gene>
    <name evidence="1" type="ORF">F5984_01540</name>
</gene>
<evidence type="ECO:0000313" key="1">
    <source>
        <dbReference type="EMBL" id="KAB7732660.1"/>
    </source>
</evidence>
<dbReference type="Proteomes" id="UP000488299">
    <property type="component" value="Unassembled WGS sequence"/>
</dbReference>
<comment type="caution">
    <text evidence="1">The sequence shown here is derived from an EMBL/GenBank/DDBJ whole genome shotgun (WGS) entry which is preliminary data.</text>
</comment>
<name>A0A7J5U687_9BACT</name>